<dbReference type="Pfam" id="PF10689">
    <property type="entry name" value="DUF2496"/>
    <property type="match status" value="1"/>
</dbReference>
<evidence type="ECO:0000313" key="1">
    <source>
        <dbReference type="EMBL" id="ASK78518.1"/>
    </source>
</evidence>
<protein>
    <submittedName>
        <fullName evidence="1">DUF2496 domain-containing protein</fullName>
    </submittedName>
</protein>
<dbReference type="OrthoDB" id="6197868at2"/>
<accession>A0A220VDM3</accession>
<gene>
    <name evidence="1" type="ORF">CF386_05615</name>
</gene>
<dbReference type="AlphaFoldDB" id="A0A220VDM3"/>
<proteinExistence type="predicted"/>
<organism evidence="1 2">
    <name type="scientific">Paraphotobacterium marinum</name>
    <dbReference type="NCBI Taxonomy" id="1755811"/>
    <lineage>
        <taxon>Bacteria</taxon>
        <taxon>Pseudomonadati</taxon>
        <taxon>Pseudomonadota</taxon>
        <taxon>Gammaproteobacteria</taxon>
        <taxon>Vibrionales</taxon>
        <taxon>Vibrionaceae</taxon>
        <taxon>Paraphotobacterium</taxon>
    </lineage>
</organism>
<dbReference type="EMBL" id="CP022355">
    <property type="protein sequence ID" value="ASK78518.1"/>
    <property type="molecule type" value="Genomic_DNA"/>
</dbReference>
<evidence type="ECO:0000313" key="2">
    <source>
        <dbReference type="Proteomes" id="UP000242175"/>
    </source>
</evidence>
<dbReference type="Proteomes" id="UP000242175">
    <property type="component" value="Chromosome large"/>
</dbReference>
<name>A0A220VDM3_9GAMM</name>
<sequence length="57" mass="6653">MRSKRKLGLEKEKDHIKLAVDLILLLEQNNISPNTALKAIEIVKKDFEKKMEENFNS</sequence>
<dbReference type="KEGG" id="pmai:CF386_05615"/>
<keyword evidence="2" id="KW-1185">Reference proteome</keyword>
<dbReference type="InterPro" id="IPR019630">
    <property type="entry name" value="DUF2496_YbaM-rel"/>
</dbReference>
<reference evidence="1 2" key="1">
    <citation type="journal article" date="2016" name="Int. J. Syst. Evol. Microbiol.">
        <title>Paraphotobacterium marinum gen. nov., sp. nov., a member of the family Vibrionaceae, isolated from surface seawater.</title>
        <authorList>
            <person name="Huang Z."/>
            <person name="Dong C."/>
            <person name="Shao Z."/>
        </authorList>
    </citation>
    <scope>NUCLEOTIDE SEQUENCE [LARGE SCALE GENOMIC DNA]</scope>
    <source>
        <strain evidence="1 2">NSCS20N07D</strain>
    </source>
</reference>
<dbReference type="RefSeq" id="WP_089073426.1">
    <property type="nucleotide sequence ID" value="NZ_CBCSAM010000001.1"/>
</dbReference>